<dbReference type="InterPro" id="IPR036396">
    <property type="entry name" value="Cyt_P450_sf"/>
</dbReference>
<evidence type="ECO:0000256" key="1">
    <source>
        <dbReference type="ARBA" id="ARBA00022617"/>
    </source>
</evidence>
<dbReference type="OrthoDB" id="4893843at2759"/>
<reference evidence="4 5" key="1">
    <citation type="submission" date="2020-01" db="EMBL/GenBank/DDBJ databases">
        <title>Identification and distribution of gene clusters putatively required for synthesis of sphingolipid metabolism inhibitors in phylogenetically diverse species of the filamentous fungus Fusarium.</title>
        <authorList>
            <person name="Kim H.-S."/>
            <person name="Busman M."/>
            <person name="Brown D.W."/>
            <person name="Divon H."/>
            <person name="Uhlig S."/>
            <person name="Proctor R.H."/>
        </authorList>
    </citation>
    <scope>NUCLEOTIDE SEQUENCE [LARGE SCALE GENOMIC DNA]</scope>
    <source>
        <strain evidence="4 5">NRRL 20459</strain>
    </source>
</reference>
<organism evidence="4 5">
    <name type="scientific">Fusarium albosuccineum</name>
    <dbReference type="NCBI Taxonomy" id="1237068"/>
    <lineage>
        <taxon>Eukaryota</taxon>
        <taxon>Fungi</taxon>
        <taxon>Dikarya</taxon>
        <taxon>Ascomycota</taxon>
        <taxon>Pezizomycotina</taxon>
        <taxon>Sordariomycetes</taxon>
        <taxon>Hypocreomycetidae</taxon>
        <taxon>Hypocreales</taxon>
        <taxon>Nectriaceae</taxon>
        <taxon>Fusarium</taxon>
        <taxon>Fusarium decemcellulare species complex</taxon>
    </lineage>
</organism>
<accession>A0A8H4L6P0</accession>
<dbReference type="Proteomes" id="UP000554235">
    <property type="component" value="Unassembled WGS sequence"/>
</dbReference>
<dbReference type="PANTHER" id="PTHR24305">
    <property type="entry name" value="CYTOCHROME P450"/>
    <property type="match status" value="1"/>
</dbReference>
<protein>
    <submittedName>
        <fullName evidence="4">Cytochrome p450 pisatin</fullName>
    </submittedName>
</protein>
<dbReference type="InterPro" id="IPR001128">
    <property type="entry name" value="Cyt_P450"/>
</dbReference>
<sequence>MGQDFLSKALGLHQANPDKFPEAAIHTLCLTNFGAGSDTTCISVPSFSFSLRTRRASSSLCQGESEATPTGLPLARVVPYGGVTVSGTFFPEGTVVGVNSWVAHHNTDVFGPDADEFRPERWLTQDKERLSMIEAYWIPASTNTPARSVGPSVQVVGR</sequence>
<dbReference type="PANTHER" id="PTHR24305:SF190">
    <property type="entry name" value="P450, PUTATIVE (EUROFUNG)-RELATED"/>
    <property type="match status" value="1"/>
</dbReference>
<dbReference type="GO" id="GO:0005506">
    <property type="term" value="F:iron ion binding"/>
    <property type="evidence" value="ECO:0007669"/>
    <property type="project" value="InterPro"/>
</dbReference>
<dbReference type="AlphaFoldDB" id="A0A8H4L6P0"/>
<name>A0A8H4L6P0_9HYPO</name>
<dbReference type="GO" id="GO:0004497">
    <property type="term" value="F:monooxygenase activity"/>
    <property type="evidence" value="ECO:0007669"/>
    <property type="project" value="InterPro"/>
</dbReference>
<dbReference type="EMBL" id="JAADYS010001581">
    <property type="protein sequence ID" value="KAF4462144.1"/>
    <property type="molecule type" value="Genomic_DNA"/>
</dbReference>
<dbReference type="Gene3D" id="1.10.630.10">
    <property type="entry name" value="Cytochrome P450"/>
    <property type="match status" value="1"/>
</dbReference>
<keyword evidence="3" id="KW-0408">Iron</keyword>
<dbReference type="SUPFAM" id="SSF48264">
    <property type="entry name" value="Cytochrome P450"/>
    <property type="match status" value="1"/>
</dbReference>
<keyword evidence="1" id="KW-0349">Heme</keyword>
<evidence type="ECO:0000256" key="3">
    <source>
        <dbReference type="ARBA" id="ARBA00023004"/>
    </source>
</evidence>
<evidence type="ECO:0000313" key="4">
    <source>
        <dbReference type="EMBL" id="KAF4462144.1"/>
    </source>
</evidence>
<gene>
    <name evidence="4" type="ORF">FALBO_11052</name>
</gene>
<evidence type="ECO:0000313" key="5">
    <source>
        <dbReference type="Proteomes" id="UP000554235"/>
    </source>
</evidence>
<keyword evidence="2" id="KW-0479">Metal-binding</keyword>
<dbReference type="InterPro" id="IPR050121">
    <property type="entry name" value="Cytochrome_P450_monoxygenase"/>
</dbReference>
<dbReference type="GO" id="GO:0020037">
    <property type="term" value="F:heme binding"/>
    <property type="evidence" value="ECO:0007669"/>
    <property type="project" value="InterPro"/>
</dbReference>
<proteinExistence type="predicted"/>
<evidence type="ECO:0000256" key="2">
    <source>
        <dbReference type="ARBA" id="ARBA00022723"/>
    </source>
</evidence>
<keyword evidence="5" id="KW-1185">Reference proteome</keyword>
<comment type="caution">
    <text evidence="4">The sequence shown here is derived from an EMBL/GenBank/DDBJ whole genome shotgun (WGS) entry which is preliminary data.</text>
</comment>
<dbReference type="Pfam" id="PF00067">
    <property type="entry name" value="p450"/>
    <property type="match status" value="1"/>
</dbReference>
<dbReference type="GO" id="GO:0016705">
    <property type="term" value="F:oxidoreductase activity, acting on paired donors, with incorporation or reduction of molecular oxygen"/>
    <property type="evidence" value="ECO:0007669"/>
    <property type="project" value="InterPro"/>
</dbReference>